<keyword evidence="1" id="KW-0472">Membrane</keyword>
<feature type="transmembrane region" description="Helical" evidence="1">
    <location>
        <begin position="211"/>
        <end position="228"/>
    </location>
</feature>
<gene>
    <name evidence="2" type="ORF">RFI_09756</name>
</gene>
<sequence length="298" mass="34587">MSAESKTIGTPNVVDSFKLELHVANCTAEQKNKKIYIRIVKLLEENKIGEAKELLTAMSKEYDINYQLNGSTLLHYLCQSQNASVYLFLAVLLNLEYETEMRVDLRDISDRTPWMCAMDNENKIATSQLETYIEKKKGSKQVNKMEDLKKYMSTQEIALLQKQVNQLDPQFNKWFFQQFKQYVGERRPNKALALLQLFGEKYYINYYSKDLINVSFCVYAYVFVLWLLHRTTILFEIVESENVEALRYVLANYPNVDLHICAPTGETVLDRALLFQNADIIAALLNHKVGKTLTNCQQ</sequence>
<dbReference type="InterPro" id="IPR036770">
    <property type="entry name" value="Ankyrin_rpt-contain_sf"/>
</dbReference>
<proteinExistence type="predicted"/>
<dbReference type="Proteomes" id="UP000023152">
    <property type="component" value="Unassembled WGS sequence"/>
</dbReference>
<evidence type="ECO:0000313" key="2">
    <source>
        <dbReference type="EMBL" id="ETO27376.1"/>
    </source>
</evidence>
<evidence type="ECO:0000256" key="1">
    <source>
        <dbReference type="SAM" id="Phobius"/>
    </source>
</evidence>
<reference evidence="2 3" key="1">
    <citation type="journal article" date="2013" name="Curr. Biol.">
        <title>The Genome of the Foraminiferan Reticulomyxa filosa.</title>
        <authorList>
            <person name="Glockner G."/>
            <person name="Hulsmann N."/>
            <person name="Schleicher M."/>
            <person name="Noegel A.A."/>
            <person name="Eichinger L."/>
            <person name="Gallinger C."/>
            <person name="Pawlowski J."/>
            <person name="Sierra R."/>
            <person name="Euteneuer U."/>
            <person name="Pillet L."/>
            <person name="Moustafa A."/>
            <person name="Platzer M."/>
            <person name="Groth M."/>
            <person name="Szafranski K."/>
            <person name="Schliwa M."/>
        </authorList>
    </citation>
    <scope>NUCLEOTIDE SEQUENCE [LARGE SCALE GENOMIC DNA]</scope>
</reference>
<dbReference type="EMBL" id="ASPP01007302">
    <property type="protein sequence ID" value="ETO27376.1"/>
    <property type="molecule type" value="Genomic_DNA"/>
</dbReference>
<dbReference type="AlphaFoldDB" id="X6NN42"/>
<name>X6NN42_RETFI</name>
<organism evidence="2 3">
    <name type="scientific">Reticulomyxa filosa</name>
    <dbReference type="NCBI Taxonomy" id="46433"/>
    <lineage>
        <taxon>Eukaryota</taxon>
        <taxon>Sar</taxon>
        <taxon>Rhizaria</taxon>
        <taxon>Retaria</taxon>
        <taxon>Foraminifera</taxon>
        <taxon>Monothalamids</taxon>
        <taxon>Reticulomyxidae</taxon>
        <taxon>Reticulomyxa</taxon>
    </lineage>
</organism>
<comment type="caution">
    <text evidence="2">The sequence shown here is derived from an EMBL/GenBank/DDBJ whole genome shotgun (WGS) entry which is preliminary data.</text>
</comment>
<evidence type="ECO:0000313" key="3">
    <source>
        <dbReference type="Proteomes" id="UP000023152"/>
    </source>
</evidence>
<keyword evidence="3" id="KW-1185">Reference proteome</keyword>
<evidence type="ECO:0008006" key="4">
    <source>
        <dbReference type="Google" id="ProtNLM"/>
    </source>
</evidence>
<dbReference type="Gene3D" id="1.25.40.20">
    <property type="entry name" value="Ankyrin repeat-containing domain"/>
    <property type="match status" value="2"/>
</dbReference>
<dbReference type="SUPFAM" id="SSF48403">
    <property type="entry name" value="Ankyrin repeat"/>
    <property type="match status" value="1"/>
</dbReference>
<keyword evidence="1" id="KW-0812">Transmembrane</keyword>
<protein>
    <recommendedName>
        <fullName evidence="4">Ankyrin repeat protein</fullName>
    </recommendedName>
</protein>
<keyword evidence="1" id="KW-1133">Transmembrane helix</keyword>
<accession>X6NN42</accession>